<comment type="caution">
    <text evidence="2">The sequence shown here is derived from an EMBL/GenBank/DDBJ whole genome shotgun (WGS) entry which is preliminary data.</text>
</comment>
<feature type="non-terminal residue" evidence="2">
    <location>
        <position position="1"/>
    </location>
</feature>
<dbReference type="EMBL" id="JAJCIS010000047">
    <property type="protein sequence ID" value="MCB7389595.1"/>
    <property type="molecule type" value="Genomic_DNA"/>
</dbReference>
<feature type="non-terminal residue" evidence="2">
    <location>
        <position position="123"/>
    </location>
</feature>
<evidence type="ECO:0000313" key="2">
    <source>
        <dbReference type="EMBL" id="MCB7389595.1"/>
    </source>
</evidence>
<dbReference type="RefSeq" id="WP_227183979.1">
    <property type="nucleotide sequence ID" value="NZ_JAJCIQ010000049.1"/>
</dbReference>
<dbReference type="Pfam" id="PF07523">
    <property type="entry name" value="Big_3"/>
    <property type="match status" value="1"/>
</dbReference>
<protein>
    <submittedName>
        <fullName evidence="2">Bacterial Ig-like domain-containing protein</fullName>
    </submittedName>
</protein>
<reference evidence="2 3" key="1">
    <citation type="submission" date="2021-10" db="EMBL/GenBank/DDBJ databases">
        <title>Collection of gut derived symbiotic bacterial strains cultured from healthy donors.</title>
        <authorList>
            <person name="Lin H."/>
            <person name="Littmann E."/>
            <person name="Kohout C."/>
            <person name="Pamer E.G."/>
        </authorList>
    </citation>
    <scope>NUCLEOTIDE SEQUENCE [LARGE SCALE GENOMIC DNA]</scope>
    <source>
        <strain evidence="2 3">DFI.1.165</strain>
    </source>
</reference>
<sequence>ADYEGLTVTKDAEKTLTNIIVTAQADKVAYEEGDTLDLTGLVVTAYYSNGETADVTALCSYVPAQGQSLTELDSIVAIAYTEGEETVNTTMTITVTKPEAPRKLDSIKITGDAKKDYKEGESF</sequence>
<evidence type="ECO:0000259" key="1">
    <source>
        <dbReference type="Pfam" id="PF07523"/>
    </source>
</evidence>
<gene>
    <name evidence="2" type="ORF">LIZ65_20160</name>
</gene>
<keyword evidence="3" id="KW-1185">Reference proteome</keyword>
<accession>A0ABS8DMB1</accession>
<name>A0ABS8DMB1_9FIRM</name>
<dbReference type="InterPro" id="IPR022038">
    <property type="entry name" value="Ig-like_bact"/>
</dbReference>
<dbReference type="Gene3D" id="2.60.40.3630">
    <property type="match status" value="1"/>
</dbReference>
<proteinExistence type="predicted"/>
<evidence type="ECO:0000313" key="3">
    <source>
        <dbReference type="Proteomes" id="UP001299546"/>
    </source>
</evidence>
<organism evidence="2 3">
    <name type="scientific">Bariatricus massiliensis</name>
    <dbReference type="NCBI Taxonomy" id="1745713"/>
    <lineage>
        <taxon>Bacteria</taxon>
        <taxon>Bacillati</taxon>
        <taxon>Bacillota</taxon>
        <taxon>Clostridia</taxon>
        <taxon>Lachnospirales</taxon>
        <taxon>Lachnospiraceae</taxon>
        <taxon>Bariatricus</taxon>
    </lineage>
</organism>
<feature type="domain" description="Ig-like" evidence="1">
    <location>
        <begin position="24"/>
        <end position="56"/>
    </location>
</feature>
<dbReference type="Proteomes" id="UP001299546">
    <property type="component" value="Unassembled WGS sequence"/>
</dbReference>